<reference evidence="1 2" key="1">
    <citation type="submission" date="2020-04" db="EMBL/GenBank/DDBJ databases">
        <authorList>
            <person name="De Canck E."/>
        </authorList>
    </citation>
    <scope>NUCLEOTIDE SEQUENCE [LARGE SCALE GENOMIC DNA]</scope>
    <source>
        <strain evidence="1 2">LMG 3431</strain>
    </source>
</reference>
<name>A0A6S6Z2Q8_9BURK</name>
<gene>
    <name evidence="1" type="ORF">LMG3431_02561</name>
</gene>
<dbReference type="EMBL" id="CADIJX010000003">
    <property type="protein sequence ID" value="CAB3647356.1"/>
    <property type="molecule type" value="Genomic_DNA"/>
</dbReference>
<proteinExistence type="predicted"/>
<dbReference type="AlphaFoldDB" id="A0A6S6Z2Q8"/>
<evidence type="ECO:0000313" key="2">
    <source>
        <dbReference type="Proteomes" id="UP000494108"/>
    </source>
</evidence>
<keyword evidence="2" id="KW-1185">Reference proteome</keyword>
<accession>A0A6S6Z2Q8</accession>
<evidence type="ECO:0000313" key="1">
    <source>
        <dbReference type="EMBL" id="CAB3647356.1"/>
    </source>
</evidence>
<protein>
    <submittedName>
        <fullName evidence="1">Uncharacterized protein</fullName>
    </submittedName>
</protein>
<organism evidence="1 2">
    <name type="scientific">Achromobacter pestifer</name>
    <dbReference type="NCBI Taxonomy" id="1353889"/>
    <lineage>
        <taxon>Bacteria</taxon>
        <taxon>Pseudomonadati</taxon>
        <taxon>Pseudomonadota</taxon>
        <taxon>Betaproteobacteria</taxon>
        <taxon>Burkholderiales</taxon>
        <taxon>Alcaligenaceae</taxon>
        <taxon>Achromobacter</taxon>
    </lineage>
</organism>
<dbReference type="RefSeq" id="WP_175174866.1">
    <property type="nucleotide sequence ID" value="NZ_CADIJX010000003.1"/>
</dbReference>
<sequence length="73" mass="8196">MRPHTSLQATLTVEEVERLALEVRQALAAAKASGDVVLMDYDSEYLKNKLWTKTIKPRILRRDSRSDHAAAGC</sequence>
<dbReference type="Proteomes" id="UP000494108">
    <property type="component" value="Unassembled WGS sequence"/>
</dbReference>